<dbReference type="OrthoDB" id="8450036at2"/>
<proteinExistence type="predicted"/>
<dbReference type="AlphaFoldDB" id="H8FUD4"/>
<sequence>MDKAESGWEGLAVSPSLPGGADAALLARQTARLFASPEGEALLAHLRKITLDRCLGPESSKSALRHLEGQRHLVLHLLSLAARGRAGQ</sequence>
<evidence type="ECO:0000313" key="2">
    <source>
        <dbReference type="EMBL" id="CCG41972.1"/>
    </source>
</evidence>
<dbReference type="Pfam" id="PF25181">
    <property type="entry name" value="Phage_Bbp19"/>
    <property type="match status" value="1"/>
</dbReference>
<name>H8FUD4_MAGML</name>
<feature type="domain" description="Bbp19-like phage" evidence="1">
    <location>
        <begin position="31"/>
        <end position="78"/>
    </location>
</feature>
<evidence type="ECO:0000313" key="3">
    <source>
        <dbReference type="Proteomes" id="UP000004169"/>
    </source>
</evidence>
<comment type="caution">
    <text evidence="2">The sequence shown here is derived from an EMBL/GenBank/DDBJ whole genome shotgun (WGS) entry which is preliminary data.</text>
</comment>
<organism evidence="2 3">
    <name type="scientific">Magnetospirillum molischianum DSM 120</name>
    <dbReference type="NCBI Taxonomy" id="1150626"/>
    <lineage>
        <taxon>Bacteria</taxon>
        <taxon>Pseudomonadati</taxon>
        <taxon>Pseudomonadota</taxon>
        <taxon>Alphaproteobacteria</taxon>
        <taxon>Rhodospirillales</taxon>
        <taxon>Rhodospirillaceae</taxon>
        <taxon>Magnetospirillum</taxon>
    </lineage>
</organism>
<dbReference type="RefSeq" id="WP_002729522.1">
    <property type="nucleotide sequence ID" value="NZ_CAHP01000023.1"/>
</dbReference>
<evidence type="ECO:0000259" key="1">
    <source>
        <dbReference type="Pfam" id="PF25181"/>
    </source>
</evidence>
<dbReference type="Proteomes" id="UP000004169">
    <property type="component" value="Unassembled WGS sequence"/>
</dbReference>
<keyword evidence="3" id="KW-1185">Reference proteome</keyword>
<reference evidence="2 3" key="1">
    <citation type="journal article" date="2012" name="J. Bacteriol.">
        <title>Draft Genome Sequence of the Purple Photosynthetic Bacterium Phaeospirillum molischianum DSM120, a Particularly Versatile Bacterium.</title>
        <authorList>
            <person name="Duquesne K."/>
            <person name="Prima V."/>
            <person name="Ji B."/>
            <person name="Rouy Z."/>
            <person name="Medigue C."/>
            <person name="Talla E."/>
            <person name="Sturgis J.N."/>
        </authorList>
    </citation>
    <scope>NUCLEOTIDE SEQUENCE [LARGE SCALE GENOMIC DNA]</scope>
    <source>
        <strain evidence="3">DSM120</strain>
    </source>
</reference>
<protein>
    <recommendedName>
        <fullName evidence="1">Bbp19-like phage domain-containing protein</fullName>
    </recommendedName>
</protein>
<dbReference type="EMBL" id="CAHP01000023">
    <property type="protein sequence ID" value="CCG41972.1"/>
    <property type="molecule type" value="Genomic_DNA"/>
</dbReference>
<dbReference type="STRING" id="1150626.PHAMO_30128"/>
<accession>H8FUD4</accession>
<dbReference type="InterPro" id="IPR057447">
    <property type="entry name" value="Bbp19-like_phage"/>
</dbReference>
<dbReference type="eggNOG" id="ENOG5033221">
    <property type="taxonomic scope" value="Bacteria"/>
</dbReference>
<gene>
    <name evidence="2" type="ORF">PHAMO_30128</name>
</gene>